<proteinExistence type="predicted"/>
<evidence type="ECO:0000313" key="1">
    <source>
        <dbReference type="EMBL" id="AKF95695.1"/>
    </source>
</evidence>
<protein>
    <submittedName>
        <fullName evidence="1">Uncharacterized protein</fullName>
    </submittedName>
</protein>
<reference evidence="1" key="1">
    <citation type="submission" date="2015-03" db="EMBL/GenBank/DDBJ databases">
        <title>MIGS Cultured Bacterial/Archaeal sample from Brevibacillus laterosporus.</title>
        <authorList>
            <person name="Zeng D."/>
            <person name="Zhu L."/>
            <person name="Dong G."/>
            <person name="Ye W."/>
            <person name="Ren D."/>
            <person name="Wu L."/>
            <person name="Xu J."/>
            <person name="Li G."/>
            <person name="Guo L."/>
        </authorList>
    </citation>
    <scope>NUCLEOTIDE SEQUENCE</scope>
    <source>
        <strain evidence="1">B9</strain>
        <plasmid evidence="1">unnamed2</plasmid>
    </source>
</reference>
<accession>A0A0F7C1A3</accession>
<sequence>MKASYLIYRMYFLEKYERLKKQVEIPCIIKNVTCKKSGNGKAYKIPVTMYSVLVKAGRNRKSNLYENFMAFLLRNI</sequence>
<dbReference type="AlphaFoldDB" id="A0A0F7C1A3"/>
<organism evidence="1">
    <name type="scientific">Brevibacillus laterosporus</name>
    <name type="common">Bacillus laterosporus</name>
    <dbReference type="NCBI Taxonomy" id="1465"/>
    <lineage>
        <taxon>Bacteria</taxon>
        <taxon>Bacillati</taxon>
        <taxon>Bacillota</taxon>
        <taxon>Bacilli</taxon>
        <taxon>Bacillales</taxon>
        <taxon>Paenibacillaceae</taxon>
        <taxon>Brevibacillus</taxon>
    </lineage>
</organism>
<name>A0A0F7C1A3_BRELA</name>
<keyword evidence="1" id="KW-0614">Plasmid</keyword>
<geneLocation type="plasmid" evidence="1">
    <name>unnamed2</name>
</geneLocation>
<dbReference type="EMBL" id="CP011076">
    <property type="protein sequence ID" value="AKF95695.1"/>
    <property type="molecule type" value="Genomic_DNA"/>
</dbReference>
<gene>
    <name evidence="1" type="ORF">EX87_18825</name>
</gene>